<keyword evidence="1" id="KW-0732">Signal</keyword>
<comment type="caution">
    <text evidence="2">The sequence shown here is derived from an EMBL/GenBank/DDBJ whole genome shotgun (WGS) entry which is preliminary data.</text>
</comment>
<dbReference type="AlphaFoldDB" id="A0A4R6NYA2"/>
<dbReference type="OrthoDB" id="7629852at2"/>
<dbReference type="Pfam" id="PF13899">
    <property type="entry name" value="Thioredoxin_7"/>
    <property type="match status" value="1"/>
</dbReference>
<keyword evidence="3" id="KW-1185">Reference proteome</keyword>
<protein>
    <submittedName>
        <fullName evidence="2">Thioredoxin-like protein</fullName>
    </submittedName>
</protein>
<dbReference type="RefSeq" id="WP_133540451.1">
    <property type="nucleotide sequence ID" value="NZ_SNXI01000017.1"/>
</dbReference>
<dbReference type="EMBL" id="SNXI01000017">
    <property type="protein sequence ID" value="TDP29465.1"/>
    <property type="molecule type" value="Genomic_DNA"/>
</dbReference>
<gene>
    <name evidence="2" type="ORF">DEU29_11743</name>
</gene>
<feature type="chain" id="PRO_5020653236" evidence="1">
    <location>
        <begin position="18"/>
        <end position="290"/>
    </location>
</feature>
<name>A0A4R6NYA2_9GAMM</name>
<dbReference type="Proteomes" id="UP000295531">
    <property type="component" value="Unassembled WGS sequence"/>
</dbReference>
<proteinExistence type="predicted"/>
<dbReference type="Gene3D" id="3.40.30.10">
    <property type="entry name" value="Glutaredoxin"/>
    <property type="match status" value="1"/>
</dbReference>
<evidence type="ECO:0000313" key="2">
    <source>
        <dbReference type="EMBL" id="TDP29465.1"/>
    </source>
</evidence>
<sequence length="290" mass="32972">MKYLLVVVALVCTSALAQEWQFDGQNPDPQQLKQWQQQAAAEGKDLMLVLGANWCGDSIALLQQFNQSEFSQKLQQNYQVQPIDVGYFERGYDIVKAYDEPMYYGTPTVIIIDAETGAIDNFGDWQHWTNASKHSTEEFTQYFIEQSYQSVDKSQLSQAQQQQLNDFSQRQAQRVKAGYDWVAPHLKAYKDSGAKQPPQAFIDKWMAVAKFRNQVHSDIVTAIEQGIANPNQPLPLPSYPQQRWESEQDPLVQIYRGPQSQWPAAMVDSNVTATPLAALPRQQEAHAKKS</sequence>
<evidence type="ECO:0000313" key="3">
    <source>
        <dbReference type="Proteomes" id="UP000295531"/>
    </source>
</evidence>
<accession>A0A4R6NYA2</accession>
<dbReference type="InterPro" id="IPR036249">
    <property type="entry name" value="Thioredoxin-like_sf"/>
</dbReference>
<reference evidence="2 3" key="1">
    <citation type="submission" date="2019-03" db="EMBL/GenBank/DDBJ databases">
        <title>Freshwater and sediment microbial communities from various areas in North America, analyzing microbe dynamics in response to fracking.</title>
        <authorList>
            <person name="Lamendella R."/>
        </authorList>
    </citation>
    <scope>NUCLEOTIDE SEQUENCE [LARGE SCALE GENOMIC DNA]</scope>
    <source>
        <strain evidence="2 3">18_TX</strain>
    </source>
</reference>
<feature type="signal peptide" evidence="1">
    <location>
        <begin position="1"/>
        <end position="17"/>
    </location>
</feature>
<organism evidence="2 3">
    <name type="scientific">Idiomarina aquatica</name>
    <dbReference type="NCBI Taxonomy" id="1327752"/>
    <lineage>
        <taxon>Bacteria</taxon>
        <taxon>Pseudomonadati</taxon>
        <taxon>Pseudomonadota</taxon>
        <taxon>Gammaproteobacteria</taxon>
        <taxon>Alteromonadales</taxon>
        <taxon>Idiomarinaceae</taxon>
        <taxon>Idiomarina</taxon>
    </lineage>
</organism>
<dbReference type="SUPFAM" id="SSF52833">
    <property type="entry name" value="Thioredoxin-like"/>
    <property type="match status" value="1"/>
</dbReference>
<evidence type="ECO:0000256" key="1">
    <source>
        <dbReference type="SAM" id="SignalP"/>
    </source>
</evidence>